<accession>A0A9J6DX48</accession>
<sequence>MNALAAAVHGMHTRKTARLHGFAKLLWEKKDGSENNYESAAQGPHLTYERIERAYILDRDKAKECNGYVSEASVSGKPARWAYPRYRFAYTPTPPYVDARTDIRFIASIHQAKPRRERLTRIPTGGGRWSRLTRPRRTGLGSSLLRPAFVYSREGNASREQAVIDRYSDRRLVNCAATVKRRSELSDSSPTRTFAACFHLAGKCYDSRRSSPVTSRARTQRPVCLANREAKDLQGVIADVRAYALRHLRCA</sequence>
<reference evidence="1" key="2">
    <citation type="submission" date="2021-09" db="EMBL/GenBank/DDBJ databases">
        <authorList>
            <person name="Jia N."/>
            <person name="Wang J."/>
            <person name="Shi W."/>
            <person name="Du L."/>
            <person name="Sun Y."/>
            <person name="Zhan W."/>
            <person name="Jiang J."/>
            <person name="Wang Q."/>
            <person name="Zhang B."/>
            <person name="Ji P."/>
            <person name="Sakyi L.B."/>
            <person name="Cui X."/>
            <person name="Yuan T."/>
            <person name="Jiang B."/>
            <person name="Yang W."/>
            <person name="Lam T.T.-Y."/>
            <person name="Chang Q."/>
            <person name="Ding S."/>
            <person name="Wang X."/>
            <person name="Zhu J."/>
            <person name="Ruan X."/>
            <person name="Zhao L."/>
            <person name="Wei J."/>
            <person name="Que T."/>
            <person name="Du C."/>
            <person name="Cheng J."/>
            <person name="Dai P."/>
            <person name="Han X."/>
            <person name="Huang E."/>
            <person name="Gao Y."/>
            <person name="Liu J."/>
            <person name="Shao H."/>
            <person name="Ye R."/>
            <person name="Li L."/>
            <person name="Wei W."/>
            <person name="Wang X."/>
            <person name="Wang C."/>
            <person name="Huo Q."/>
            <person name="Li W."/>
            <person name="Guo W."/>
            <person name="Chen H."/>
            <person name="Chen S."/>
            <person name="Zhou L."/>
            <person name="Zhou L."/>
            <person name="Ni X."/>
            <person name="Tian J."/>
            <person name="Zhou Y."/>
            <person name="Sheng Y."/>
            <person name="Liu T."/>
            <person name="Pan Y."/>
            <person name="Xia L."/>
            <person name="Li J."/>
            <person name="Zhao F."/>
            <person name="Cao W."/>
        </authorList>
    </citation>
    <scope>NUCLEOTIDE SEQUENCE</scope>
    <source>
        <strain evidence="1">Rmic-2018</strain>
        <tissue evidence="1">Larvae</tissue>
    </source>
</reference>
<proteinExistence type="predicted"/>
<keyword evidence="2" id="KW-1185">Reference proteome</keyword>
<evidence type="ECO:0000313" key="2">
    <source>
        <dbReference type="Proteomes" id="UP000821866"/>
    </source>
</evidence>
<protein>
    <submittedName>
        <fullName evidence="1">Uncharacterized protein</fullName>
    </submittedName>
</protein>
<comment type="caution">
    <text evidence="1">The sequence shown here is derived from an EMBL/GenBank/DDBJ whole genome shotgun (WGS) entry which is preliminary data.</text>
</comment>
<dbReference type="EMBL" id="JABSTU010000007">
    <property type="protein sequence ID" value="KAH8026320.1"/>
    <property type="molecule type" value="Genomic_DNA"/>
</dbReference>
<evidence type="ECO:0000313" key="1">
    <source>
        <dbReference type="EMBL" id="KAH8026320.1"/>
    </source>
</evidence>
<dbReference type="Proteomes" id="UP000821866">
    <property type="component" value="Unassembled WGS sequence"/>
</dbReference>
<name>A0A9J6DX48_RHIMP</name>
<organism evidence="1 2">
    <name type="scientific">Rhipicephalus microplus</name>
    <name type="common">Cattle tick</name>
    <name type="synonym">Boophilus microplus</name>
    <dbReference type="NCBI Taxonomy" id="6941"/>
    <lineage>
        <taxon>Eukaryota</taxon>
        <taxon>Metazoa</taxon>
        <taxon>Ecdysozoa</taxon>
        <taxon>Arthropoda</taxon>
        <taxon>Chelicerata</taxon>
        <taxon>Arachnida</taxon>
        <taxon>Acari</taxon>
        <taxon>Parasitiformes</taxon>
        <taxon>Ixodida</taxon>
        <taxon>Ixodoidea</taxon>
        <taxon>Ixodidae</taxon>
        <taxon>Rhipicephalinae</taxon>
        <taxon>Rhipicephalus</taxon>
        <taxon>Boophilus</taxon>
    </lineage>
</organism>
<gene>
    <name evidence="1" type="ORF">HPB51_019559</name>
</gene>
<dbReference type="AlphaFoldDB" id="A0A9J6DX48"/>
<reference evidence="1" key="1">
    <citation type="journal article" date="2020" name="Cell">
        <title>Large-Scale Comparative Analyses of Tick Genomes Elucidate Their Genetic Diversity and Vector Capacities.</title>
        <authorList>
            <consortium name="Tick Genome and Microbiome Consortium (TIGMIC)"/>
            <person name="Jia N."/>
            <person name="Wang J."/>
            <person name="Shi W."/>
            <person name="Du L."/>
            <person name="Sun Y."/>
            <person name="Zhan W."/>
            <person name="Jiang J.F."/>
            <person name="Wang Q."/>
            <person name="Zhang B."/>
            <person name="Ji P."/>
            <person name="Bell-Sakyi L."/>
            <person name="Cui X.M."/>
            <person name="Yuan T.T."/>
            <person name="Jiang B.G."/>
            <person name="Yang W.F."/>
            <person name="Lam T.T."/>
            <person name="Chang Q.C."/>
            <person name="Ding S.J."/>
            <person name="Wang X.J."/>
            <person name="Zhu J.G."/>
            <person name="Ruan X.D."/>
            <person name="Zhao L."/>
            <person name="Wei J.T."/>
            <person name="Ye R.Z."/>
            <person name="Que T.C."/>
            <person name="Du C.H."/>
            <person name="Zhou Y.H."/>
            <person name="Cheng J.X."/>
            <person name="Dai P.F."/>
            <person name="Guo W.B."/>
            <person name="Han X.H."/>
            <person name="Huang E.J."/>
            <person name="Li L.F."/>
            <person name="Wei W."/>
            <person name="Gao Y.C."/>
            <person name="Liu J.Z."/>
            <person name="Shao H.Z."/>
            <person name="Wang X."/>
            <person name="Wang C.C."/>
            <person name="Yang T.C."/>
            <person name="Huo Q.B."/>
            <person name="Li W."/>
            <person name="Chen H.Y."/>
            <person name="Chen S.E."/>
            <person name="Zhou L.G."/>
            <person name="Ni X.B."/>
            <person name="Tian J.H."/>
            <person name="Sheng Y."/>
            <person name="Liu T."/>
            <person name="Pan Y.S."/>
            <person name="Xia L.Y."/>
            <person name="Li J."/>
            <person name="Zhao F."/>
            <person name="Cao W.C."/>
        </authorList>
    </citation>
    <scope>NUCLEOTIDE SEQUENCE</scope>
    <source>
        <strain evidence="1">Rmic-2018</strain>
    </source>
</reference>